<protein>
    <submittedName>
        <fullName evidence="3">Uncharacterized protein</fullName>
    </submittedName>
</protein>
<keyword evidence="4" id="KW-1185">Reference proteome</keyword>
<dbReference type="Proteomes" id="UP001320420">
    <property type="component" value="Unassembled WGS sequence"/>
</dbReference>
<feature type="region of interest" description="Disordered" evidence="2">
    <location>
        <begin position="174"/>
        <end position="277"/>
    </location>
</feature>
<evidence type="ECO:0000313" key="4">
    <source>
        <dbReference type="Proteomes" id="UP001320420"/>
    </source>
</evidence>
<evidence type="ECO:0000313" key="3">
    <source>
        <dbReference type="EMBL" id="KAK7756263.1"/>
    </source>
</evidence>
<dbReference type="EMBL" id="JAKJXP020000008">
    <property type="protein sequence ID" value="KAK7756263.1"/>
    <property type="molecule type" value="Genomic_DNA"/>
</dbReference>
<accession>A0AAN9V9Z3</accession>
<evidence type="ECO:0000256" key="1">
    <source>
        <dbReference type="SAM" id="Coils"/>
    </source>
</evidence>
<evidence type="ECO:0000256" key="2">
    <source>
        <dbReference type="SAM" id="MobiDB-lite"/>
    </source>
</evidence>
<name>A0AAN9V9Z3_9PEZI</name>
<sequence length="277" mass="30830">MSKPDYAVMERGYWQQTTVARAREDAKMDADYRARRDKYRGHLVDLYNRKSQLQNDLQSLEASISFQEQEQERLAHEYEETRTRIRTLREREDARQQELFYQVREEEARREAMRPESNGLQSAKENMPLPPVTVSVAAPVTAPAVAPAAPAAPAAAPTAAAAAATGGWTSINGAARRRSRREEDDEPPADPGNLLGSVYHNPVDESEVNGHGHGIIRNGSVRPHHPPTAPNGISIVEEDNLHSQARKNGERPLKPKQRHSLPTFTSVVRSPVGKPSE</sequence>
<proteinExistence type="predicted"/>
<feature type="region of interest" description="Disordered" evidence="2">
    <location>
        <begin position="106"/>
        <end position="127"/>
    </location>
</feature>
<organism evidence="3 4">
    <name type="scientific">Diatrype stigma</name>
    <dbReference type="NCBI Taxonomy" id="117547"/>
    <lineage>
        <taxon>Eukaryota</taxon>
        <taxon>Fungi</taxon>
        <taxon>Dikarya</taxon>
        <taxon>Ascomycota</taxon>
        <taxon>Pezizomycotina</taxon>
        <taxon>Sordariomycetes</taxon>
        <taxon>Xylariomycetidae</taxon>
        <taxon>Xylariales</taxon>
        <taxon>Diatrypaceae</taxon>
        <taxon>Diatrype</taxon>
    </lineage>
</organism>
<keyword evidence="1" id="KW-0175">Coiled coil</keyword>
<gene>
    <name evidence="3" type="ORF">SLS62_001859</name>
</gene>
<dbReference type="AlphaFoldDB" id="A0AAN9V9Z3"/>
<comment type="caution">
    <text evidence="3">The sequence shown here is derived from an EMBL/GenBank/DDBJ whole genome shotgun (WGS) entry which is preliminary data.</text>
</comment>
<reference evidence="3 4" key="1">
    <citation type="submission" date="2024-02" db="EMBL/GenBank/DDBJ databases">
        <title>De novo assembly and annotation of 12 fungi associated with fruit tree decline syndrome in Ontario, Canada.</title>
        <authorList>
            <person name="Sulman M."/>
            <person name="Ellouze W."/>
            <person name="Ilyukhin E."/>
        </authorList>
    </citation>
    <scope>NUCLEOTIDE SEQUENCE [LARGE SCALE GENOMIC DNA]</scope>
    <source>
        <strain evidence="3 4">M11/M66-122</strain>
    </source>
</reference>
<feature type="coiled-coil region" evidence="1">
    <location>
        <begin position="43"/>
        <end position="91"/>
    </location>
</feature>